<feature type="repeat" description="WD" evidence="3">
    <location>
        <begin position="2324"/>
        <end position="2365"/>
    </location>
</feature>
<proteinExistence type="predicted"/>
<feature type="compositionally biased region" description="Basic residues" evidence="4">
    <location>
        <begin position="150"/>
        <end position="159"/>
    </location>
</feature>
<dbReference type="SUPFAM" id="SSF140864">
    <property type="entry name" value="TROVE domain-like"/>
    <property type="match status" value="1"/>
</dbReference>
<sequence>MKTELRQHLDNPLLTSSLARTGTGGPTRSVGTTPSPQLSNPRLQSSSKSSGALLTTSGDKNALASHAAAKPLSIHMKQESLSLQHSRLRLGSKLTPLSASSSLLSSTSLKTGGLLSKPPTSAVSSKSALLPKSPHVSTTSTLISGTPTKAKAKPATHRRVQLESSHLGYGPSSHPRAAQSKETAENTAQIHVAELATDFEIPNYNFHGNFTDAEDQFWDLDDETCFEAVDPEMLSLMISSEDAKSKKTSLINLVSASLVNSPSFKLPKDETRLALTKNADTVIQIDPEFVLKVALYTRQDLNIRATANFLLALAANRRECRPYLKKYYKRSVGLPSDWAQIADLYLSFQDKELSYRSLPSALRKVMVAKFPDFDEYQLGKYNKTKKNPKKRKFDRKKKMEDSKTKEVDDSGESEDDEDHHDEEGLSSALPFVNEGQDAMEPLVEGDDNYQDEYGRCDFYTLKQLIRKLHITEPVESVMCLVGKKYPESLEAFYKTRLPGTWDPDRAGKRMKLPTPETWETQVSLKGNKASIWEQLIDHKKLPFMAMLRNLRNMIQAGVGPKYHAWIIRKLTDEKSVINSRQFPVRFFSAYDVLDSMETALENKDKESSNESESFRGRGRGRGRGRRGRGGGPKGGRWKKKPMDIKYNKELLVRYRKALDTAVKIATRHNIKPIYGKTYLFCDIGTQMDSYAYGSHGLRKVRECAILLGLMCKHSCEECMLVGYMIDEQKVIELEKGTLLDNIKSIVEYAQANDVGTSFWSAPPSKLNMAMLNDALRDRIHIDNLIVIGKDFGEEGSGGDELMEFVAKYRQVVNPNLLFVQIDLDFSYRADDQDKKPSHPNDIRVTGYSDNILRFIAERGDSGQLNHVENIDKAYGLRELQVAAIGRADPNQTSTATSPETPLPIAAPVHRWRTARVFISSTFRDMHGERDLLTRFVFPELRARAKKRFLNVFEVDLRWGVTEEETRQNRSVEICLTEVSRCDYFVGILGQRYGFCPDTYATPATPEFDWLQDYPAGRSITELEMQHAALCDPQEAVGRAFFYFRNSDFMAEVPPSCQSAFQAETGAAAEKIENLKQRIRHSGLEVFDGYPCRFGGIVDYKPVTTNLEELGMRVVNNLWNSFLQHYPEEEAFLDELSHEGALHQAFLEAHVAGFSGRKVQLRQGLDLMDACHKGLMVIAGKSGCGKTALMSCLAQRYRNKIPESDSHHVLVHFVGAAVGSSNGLAMLRRLCLELKKRFALVLTIPEDYNKLMMKFPEFLKGAAVHCGSSPLVIFLDGLDQMEEAYQAKNMEWLPKEIPKDVMFVVSTVVDSQSHKALLRRNASTLTLGPLDLLDKATVVRRMLAVHRKTLDESPFNNQMKLLVAKREANSPLFLSLACEELRIFGVFEQVSERLKRMSHTISALLQEVMQRLEGDHGKDLLSTALALLVCARDGLLEDELHSLLSLHTILGGSKYRLEDIKNVSLTAEHMLPQAVFAKLLRSLQGFLRPLGEQSVNHLSLAHDEINKAVRQRYLKGSGTEAEARLHALLAGYFLQEADPLRDGSWAGRKPRAFSEVSHHLSRTSAYAELQGTLCSLPFIYAKCRMGLASQLLDDFVGDAASSGAAGASRAALRDREKFLAKQQVQEFRSFVSRNLHVISNLPALTWQQAANEPSESAVCQSMKSALDSGGAASRQSLLVWKNKREDQEDCAMTIAGFPQAVTCLAISADGMYVACGNEDCTVKLFERETAKTASVDQTLSLWDANQGHRIAVLKGHRRRVSSCCHSGRCSMIVSASWDCSLRLWDDSDGRLLDTLSDNTPINCVAFHPEGRMVVTGGWDAAMKIWHVEEKKRLGILRGHKASVRAVAYSPSGAHIASASLDGTVKIWSSKTGTQVGGLDGHVMPINRLAFSPNGRQLVTVSDDQRVKVWSGNLGRKTATFGLDRYGHVTAAVIGLDGMQVAVGYHGGSVRLYETNSGAVIWEVQHHQARVMGLRWVMTPGGQRELLAGWDSGDVALLSGTKGSVNTVLASHLKPVTSLAYSMPNRLAAATYEDNTIHIWRLPYDRKPNQKTLDCLAVIHATCNGTVTCCGFSVDGTRLATGSKDASLQVWSMESDYISGKRGKALRPLAEIHACHKDWVTALCWSDSNDFLVTASNDFTLKLWDMKAMNEKCQFIGHTSAINAVAYSQGCVVSACFDGTIRVWSHKGIEITTLYGHNSRVNCCDIFVSAKQLEDLFEDLGTKESGAPSQPWSSMVAKEEWKDKHEKRKLDKVEMVRLENVVVATGGDDAMTHLWKPLQGNEMASLSGHSDSVVAVAVSGKGDIITGSLDKTVKIWTPKLEAQILSVSHNGEVTSTAYSTKGTFAVSTSRSGEVMVWEMPDKNSSADALPKMVFSSKLAEKAINSVTFLGNTRFALGSDEGVVTVWEIEAPTPPNTAYRVPYRKTMFAADQDKSPVTCMTYDPLRDSLYTGHWSGMICMFRCDSGKTRRVHQRGSEEPSDWVLDLKILKDNTLVASFANGELQHFKNLELERSSKLSIVDPSTKEQSVGYQEPCWVHACTGLQLRSGKTLGLGEKVSGKNRAVLTGDSKGYLTVCDVMTDEVIARKKVHTSAVHDIAVCDDVICTASEDSALKLWSRKNLKQVGQFYCQAPVTTVTASPVSDSTEMICGDKLGNVYFLDWRSRSAEKI</sequence>
<feature type="repeat" description="WD" evidence="3">
    <location>
        <begin position="1752"/>
        <end position="1793"/>
    </location>
</feature>
<evidence type="ECO:0000256" key="1">
    <source>
        <dbReference type="ARBA" id="ARBA00022574"/>
    </source>
</evidence>
<dbReference type="Pfam" id="PF25048">
    <property type="entry name" value="Beta-prop_TEP1_C"/>
    <property type="match status" value="1"/>
</dbReference>
<feature type="compositionally biased region" description="Acidic residues" evidence="4">
    <location>
        <begin position="409"/>
        <end position="420"/>
    </location>
</feature>
<feature type="region of interest" description="Disordered" evidence="4">
    <location>
        <begin position="1"/>
        <end position="56"/>
    </location>
</feature>
<dbReference type="Gene3D" id="3.40.50.300">
    <property type="entry name" value="P-loop containing nucleotide triphosphate hydrolases"/>
    <property type="match status" value="1"/>
</dbReference>
<dbReference type="InterPro" id="IPR008858">
    <property type="entry name" value="TROVE_dom"/>
</dbReference>
<keyword evidence="1 3" id="KW-0853">WD repeat</keyword>
<dbReference type="InterPro" id="IPR015943">
    <property type="entry name" value="WD40/YVTN_repeat-like_dom_sf"/>
</dbReference>
<reference evidence="7" key="1">
    <citation type="submission" date="2025-08" db="UniProtKB">
        <authorList>
            <consortium name="RefSeq"/>
        </authorList>
    </citation>
    <scope>IDENTIFICATION</scope>
</reference>
<feature type="repeat" description="WD" evidence="3">
    <location>
        <begin position="1835"/>
        <end position="1876"/>
    </location>
</feature>
<dbReference type="GO" id="GO:0000722">
    <property type="term" value="P:telomere maintenance via recombination"/>
    <property type="evidence" value="ECO:0007669"/>
    <property type="project" value="TreeGrafter"/>
</dbReference>
<evidence type="ECO:0000256" key="4">
    <source>
        <dbReference type="SAM" id="MobiDB-lite"/>
    </source>
</evidence>
<dbReference type="KEGG" id="aplc:110984550"/>
<dbReference type="GeneID" id="110984550"/>
<accession>A0A8B7Z4H4</accession>
<dbReference type="GO" id="GO:0070034">
    <property type="term" value="F:telomerase RNA binding"/>
    <property type="evidence" value="ECO:0007669"/>
    <property type="project" value="TreeGrafter"/>
</dbReference>
<dbReference type="PROSITE" id="PS50988">
    <property type="entry name" value="TROVE"/>
    <property type="match status" value="1"/>
</dbReference>
<feature type="repeat" description="WD" evidence="3">
    <location>
        <begin position="2007"/>
        <end position="2040"/>
    </location>
</feature>
<dbReference type="InterPro" id="IPR037214">
    <property type="entry name" value="TROVE_dom_sf"/>
</dbReference>
<feature type="repeat" description="WD" evidence="3">
    <location>
        <begin position="2065"/>
        <end position="2093"/>
    </location>
</feature>
<dbReference type="SUPFAM" id="SSF52540">
    <property type="entry name" value="P-loop containing nucleoside triphosphate hydrolases"/>
    <property type="match status" value="1"/>
</dbReference>
<feature type="region of interest" description="Disordered" evidence="4">
    <location>
        <begin position="385"/>
        <end position="431"/>
    </location>
</feature>
<dbReference type="InterPro" id="IPR001680">
    <property type="entry name" value="WD40_rpt"/>
</dbReference>
<dbReference type="Pfam" id="PF13271">
    <property type="entry name" value="DUF4062"/>
    <property type="match status" value="1"/>
</dbReference>
<dbReference type="PROSITE" id="PS50082">
    <property type="entry name" value="WD_REPEATS_2"/>
    <property type="match status" value="10"/>
</dbReference>
<feature type="domain" description="TROVE" evidence="5">
    <location>
        <begin position="233"/>
        <end position="675"/>
    </location>
</feature>
<dbReference type="InterPro" id="IPR019775">
    <property type="entry name" value="WD40_repeat_CS"/>
</dbReference>
<dbReference type="PANTHER" id="PTHR44791">
    <property type="entry name" value="TELOMERASE PROTEIN COMPONENT 1 TEP1"/>
    <property type="match status" value="1"/>
</dbReference>
<feature type="compositionally biased region" description="Polar residues" evidence="4">
    <location>
        <begin position="29"/>
        <end position="56"/>
    </location>
</feature>
<dbReference type="InterPro" id="IPR036465">
    <property type="entry name" value="vWFA_dom_sf"/>
</dbReference>
<dbReference type="InterPro" id="IPR045804">
    <property type="entry name" value="DUF5920"/>
</dbReference>
<keyword evidence="2" id="KW-0677">Repeat</keyword>
<dbReference type="InterPro" id="IPR056884">
    <property type="entry name" value="NPHP3-like_N"/>
</dbReference>
<dbReference type="PROSITE" id="PS00678">
    <property type="entry name" value="WD_REPEATS_1"/>
    <property type="match status" value="1"/>
</dbReference>
<dbReference type="GO" id="GO:0003720">
    <property type="term" value="F:telomerase activity"/>
    <property type="evidence" value="ECO:0007669"/>
    <property type="project" value="TreeGrafter"/>
</dbReference>
<dbReference type="GO" id="GO:0005697">
    <property type="term" value="C:telomerase holoenzyme complex"/>
    <property type="evidence" value="ECO:0007669"/>
    <property type="project" value="TreeGrafter"/>
</dbReference>
<feature type="region of interest" description="Disordered" evidence="4">
    <location>
        <begin position="601"/>
        <end position="640"/>
    </location>
</feature>
<dbReference type="InterPro" id="IPR025139">
    <property type="entry name" value="DUF4062"/>
</dbReference>
<feature type="compositionally biased region" description="Basic residues" evidence="4">
    <location>
        <begin position="616"/>
        <end position="628"/>
    </location>
</feature>
<feature type="compositionally biased region" description="Polar residues" evidence="4">
    <location>
        <begin position="118"/>
        <end position="127"/>
    </location>
</feature>
<feature type="repeat" description="WD" evidence="3">
    <location>
        <begin position="1793"/>
        <end position="1834"/>
    </location>
</feature>
<dbReference type="SUPFAM" id="SSF50978">
    <property type="entry name" value="WD40 repeat-like"/>
    <property type="match status" value="3"/>
</dbReference>
<dbReference type="Pfam" id="PF00400">
    <property type="entry name" value="WD40"/>
    <property type="match status" value="7"/>
</dbReference>
<dbReference type="PANTHER" id="PTHR44791:SF1">
    <property type="entry name" value="TELOMERASE PROTEIN COMPONENT 1"/>
    <property type="match status" value="1"/>
</dbReference>
<dbReference type="OMA" id="WQILPKG"/>
<organism evidence="6 7">
    <name type="scientific">Acanthaster planci</name>
    <name type="common">Crown-of-thorns starfish</name>
    <dbReference type="NCBI Taxonomy" id="133434"/>
    <lineage>
        <taxon>Eukaryota</taxon>
        <taxon>Metazoa</taxon>
        <taxon>Echinodermata</taxon>
        <taxon>Eleutherozoa</taxon>
        <taxon>Asterozoa</taxon>
        <taxon>Asteroidea</taxon>
        <taxon>Valvatacea</taxon>
        <taxon>Valvatida</taxon>
        <taxon>Acanthasteridae</taxon>
        <taxon>Acanthaster</taxon>
    </lineage>
</organism>
<dbReference type="Proteomes" id="UP000694845">
    <property type="component" value="Unplaced"/>
</dbReference>
<evidence type="ECO:0000256" key="3">
    <source>
        <dbReference type="PROSITE-ProRule" id="PRU00221"/>
    </source>
</evidence>
<gene>
    <name evidence="7" type="primary">LOC110984550</name>
</gene>
<feature type="repeat" description="WD" evidence="3">
    <location>
        <begin position="2153"/>
        <end position="2183"/>
    </location>
</feature>
<dbReference type="InterPro" id="IPR027417">
    <property type="entry name" value="P-loop_NTPase"/>
</dbReference>
<dbReference type="InterPro" id="IPR056828">
    <property type="entry name" value="Beta-prop_TEP1_C"/>
</dbReference>
<dbReference type="Pfam" id="PF05731">
    <property type="entry name" value="TROVE"/>
    <property type="match status" value="1"/>
</dbReference>
<feature type="compositionally biased region" description="Basic and acidic residues" evidence="4">
    <location>
        <begin position="397"/>
        <end position="408"/>
    </location>
</feature>
<dbReference type="CTD" id="7011"/>
<feature type="compositionally biased region" description="Basic and acidic residues" evidence="4">
    <location>
        <begin position="601"/>
        <end position="615"/>
    </location>
</feature>
<dbReference type="CDD" id="cd00200">
    <property type="entry name" value="WD40"/>
    <property type="match status" value="3"/>
</dbReference>
<dbReference type="RefSeq" id="XP_022100533.1">
    <property type="nucleotide sequence ID" value="XM_022244841.1"/>
</dbReference>
<dbReference type="PROSITE" id="PS50294">
    <property type="entry name" value="WD_REPEATS_REGION"/>
    <property type="match status" value="8"/>
</dbReference>
<dbReference type="Pfam" id="PF25047">
    <property type="entry name" value="Beta-prop_TEP1_2nd"/>
    <property type="match status" value="1"/>
</dbReference>
<dbReference type="InterPro" id="IPR057588">
    <property type="entry name" value="NWD1/2-like_WH"/>
</dbReference>
<keyword evidence="6" id="KW-1185">Reference proteome</keyword>
<feature type="region of interest" description="Disordered" evidence="4">
    <location>
        <begin position="108"/>
        <end position="178"/>
    </location>
</feature>
<dbReference type="SMART" id="SM00320">
    <property type="entry name" value="WD40"/>
    <property type="match status" value="18"/>
</dbReference>
<dbReference type="Gene3D" id="1.25.40.370">
    <property type="match status" value="1"/>
</dbReference>
<feature type="compositionally biased region" description="Polar residues" evidence="4">
    <location>
        <begin position="135"/>
        <end position="147"/>
    </location>
</feature>
<feature type="repeat" description="WD" evidence="3">
    <location>
        <begin position="2284"/>
        <end position="2314"/>
    </location>
</feature>
<dbReference type="Gene3D" id="2.130.10.10">
    <property type="entry name" value="YVTN repeat-like/Quinoprotein amine dehydrogenase"/>
    <property type="match status" value="7"/>
</dbReference>
<dbReference type="InterPro" id="IPR036322">
    <property type="entry name" value="WD40_repeat_dom_sf"/>
</dbReference>
<dbReference type="Gene3D" id="3.40.50.410">
    <property type="entry name" value="von Willebrand factor, type A domain"/>
    <property type="match status" value="1"/>
</dbReference>
<dbReference type="Pfam" id="PF19334">
    <property type="entry name" value="DUF5920"/>
    <property type="match status" value="1"/>
</dbReference>
<feature type="repeat" description="WD" evidence="3">
    <location>
        <begin position="1877"/>
        <end position="1918"/>
    </location>
</feature>
<dbReference type="Pfam" id="PF24883">
    <property type="entry name" value="NPHP3_N"/>
    <property type="match status" value="1"/>
</dbReference>
<dbReference type="OrthoDB" id="427368at2759"/>
<name>A0A8B7Z4H4_ACAPL</name>
<dbReference type="InterPro" id="IPR052652">
    <property type="entry name" value="Telomerase_Complex_Comp"/>
</dbReference>
<feature type="repeat" description="WD" evidence="3">
    <location>
        <begin position="2111"/>
        <end position="2145"/>
    </location>
</feature>
<evidence type="ECO:0000259" key="5">
    <source>
        <dbReference type="PROSITE" id="PS50988"/>
    </source>
</evidence>
<evidence type="ECO:0000313" key="7">
    <source>
        <dbReference type="RefSeq" id="XP_022100533.1"/>
    </source>
</evidence>
<protein>
    <submittedName>
        <fullName evidence="7">Telomerase protein component 1-like</fullName>
    </submittedName>
</protein>
<feature type="compositionally biased region" description="Low complexity" evidence="4">
    <location>
        <begin position="108"/>
        <end position="117"/>
    </location>
</feature>
<dbReference type="InterPro" id="IPR056829">
    <property type="entry name" value="Beta-prop_TEP1_2nd"/>
</dbReference>
<evidence type="ECO:0000313" key="6">
    <source>
        <dbReference type="Proteomes" id="UP000694845"/>
    </source>
</evidence>
<feature type="compositionally biased region" description="Basic residues" evidence="4">
    <location>
        <begin position="385"/>
        <end position="396"/>
    </location>
</feature>
<evidence type="ECO:0000256" key="2">
    <source>
        <dbReference type="ARBA" id="ARBA00022737"/>
    </source>
</evidence>
<dbReference type="Pfam" id="PF25469">
    <property type="entry name" value="WHD_NWD1"/>
    <property type="match status" value="1"/>
</dbReference>